<dbReference type="EMBL" id="JARJLM010000504">
    <property type="protein sequence ID" value="MDF3837375.1"/>
    <property type="molecule type" value="Genomic_DNA"/>
</dbReference>
<protein>
    <submittedName>
        <fullName evidence="1">Uncharacterized protein</fullName>
    </submittedName>
</protein>
<reference evidence="1 2" key="1">
    <citation type="submission" date="2023-03" db="EMBL/GenBank/DDBJ databases">
        <title>Draft assemblies of triclosan tolerant bacteria isolated from returned activated sludge.</title>
        <authorList>
            <person name="Van Hamelsveld S."/>
        </authorList>
    </citation>
    <scope>NUCLEOTIDE SEQUENCE [LARGE SCALE GENOMIC DNA]</scope>
    <source>
        <strain evidence="1 2">GW210010_S58</strain>
    </source>
</reference>
<organism evidence="1 2">
    <name type="scientific">Cupriavidus basilensis</name>
    <dbReference type="NCBI Taxonomy" id="68895"/>
    <lineage>
        <taxon>Bacteria</taxon>
        <taxon>Pseudomonadati</taxon>
        <taxon>Pseudomonadota</taxon>
        <taxon>Betaproteobacteria</taxon>
        <taxon>Burkholderiales</taxon>
        <taxon>Burkholderiaceae</taxon>
        <taxon>Cupriavidus</taxon>
    </lineage>
</organism>
<keyword evidence="2" id="KW-1185">Reference proteome</keyword>
<evidence type="ECO:0000313" key="1">
    <source>
        <dbReference type="EMBL" id="MDF3837375.1"/>
    </source>
</evidence>
<gene>
    <name evidence="1" type="ORF">P3W85_31165</name>
</gene>
<dbReference type="Proteomes" id="UP001216674">
    <property type="component" value="Unassembled WGS sequence"/>
</dbReference>
<dbReference type="RefSeq" id="WP_276267595.1">
    <property type="nucleotide sequence ID" value="NZ_JARJLM010000504.1"/>
</dbReference>
<proteinExistence type="predicted"/>
<accession>A0ABT6AXL4</accession>
<comment type="caution">
    <text evidence="1">The sequence shown here is derived from an EMBL/GenBank/DDBJ whole genome shotgun (WGS) entry which is preliminary data.</text>
</comment>
<evidence type="ECO:0000313" key="2">
    <source>
        <dbReference type="Proteomes" id="UP001216674"/>
    </source>
</evidence>
<name>A0ABT6AXL4_9BURK</name>
<sequence length="49" mass="5650">MRTPWYRVPGKSEAGLISYVMARPTLCWQSTRSSNFSLEVNWKGLPCLM</sequence>